<dbReference type="eggNOG" id="ENOG502S27S">
    <property type="taxonomic scope" value="Eukaryota"/>
</dbReference>
<evidence type="ECO:0000256" key="5">
    <source>
        <dbReference type="ARBA" id="ARBA00022692"/>
    </source>
</evidence>
<feature type="transmembrane region" description="Helical" evidence="8">
    <location>
        <begin position="167"/>
        <end position="185"/>
    </location>
</feature>
<dbReference type="KEGG" id="mis:MICPUN_103479"/>
<evidence type="ECO:0000256" key="4">
    <source>
        <dbReference type="ARBA" id="ARBA00022519"/>
    </source>
</evidence>
<evidence type="ECO:0000256" key="7">
    <source>
        <dbReference type="ARBA" id="ARBA00023136"/>
    </source>
</evidence>
<reference evidence="9 10" key="1">
    <citation type="journal article" date="2009" name="Science">
        <title>Green evolution and dynamic adaptations revealed by genomes of the marine picoeukaryotes Micromonas.</title>
        <authorList>
            <person name="Worden A.Z."/>
            <person name="Lee J.H."/>
            <person name="Mock T."/>
            <person name="Rouze P."/>
            <person name="Simmons M.P."/>
            <person name="Aerts A.L."/>
            <person name="Allen A.E."/>
            <person name="Cuvelier M.L."/>
            <person name="Derelle E."/>
            <person name="Everett M.V."/>
            <person name="Foulon E."/>
            <person name="Grimwood J."/>
            <person name="Gundlach H."/>
            <person name="Henrissat B."/>
            <person name="Napoli C."/>
            <person name="McDonald S.M."/>
            <person name="Parker M.S."/>
            <person name="Rombauts S."/>
            <person name="Salamov A."/>
            <person name="Von Dassow P."/>
            <person name="Badger J.H."/>
            <person name="Coutinho P.M."/>
            <person name="Demir E."/>
            <person name="Dubchak I."/>
            <person name="Gentemann C."/>
            <person name="Eikrem W."/>
            <person name="Gready J.E."/>
            <person name="John U."/>
            <person name="Lanier W."/>
            <person name="Lindquist E.A."/>
            <person name="Lucas S."/>
            <person name="Mayer K.F."/>
            <person name="Moreau H."/>
            <person name="Not F."/>
            <person name="Otillar R."/>
            <person name="Panaud O."/>
            <person name="Pangilinan J."/>
            <person name="Paulsen I."/>
            <person name="Piegu B."/>
            <person name="Poliakov A."/>
            <person name="Robbens S."/>
            <person name="Schmutz J."/>
            <person name="Toulza E."/>
            <person name="Wyss T."/>
            <person name="Zelensky A."/>
            <person name="Zhou K."/>
            <person name="Armbrust E.V."/>
            <person name="Bhattacharya D."/>
            <person name="Goodenough U.W."/>
            <person name="Van de Peer Y."/>
            <person name="Grigoriev I.V."/>
        </authorList>
    </citation>
    <scope>NUCLEOTIDE SEQUENCE [LARGE SCALE GENOMIC DNA]</scope>
    <source>
        <strain evidence="10">RCC299 / NOUM17</strain>
    </source>
</reference>
<feature type="transmembrane region" description="Helical" evidence="8">
    <location>
        <begin position="123"/>
        <end position="147"/>
    </location>
</feature>
<evidence type="ECO:0000256" key="2">
    <source>
        <dbReference type="ARBA" id="ARBA00022448"/>
    </source>
</evidence>
<keyword evidence="5 8" id="KW-0812">Transmembrane</keyword>
<organism evidence="9 10">
    <name type="scientific">Micromonas commoda (strain RCC299 / NOUM17 / CCMP2709)</name>
    <name type="common">Picoplanktonic green alga</name>
    <dbReference type="NCBI Taxonomy" id="296587"/>
    <lineage>
        <taxon>Eukaryota</taxon>
        <taxon>Viridiplantae</taxon>
        <taxon>Chlorophyta</taxon>
        <taxon>Mamiellophyceae</taxon>
        <taxon>Mamiellales</taxon>
        <taxon>Mamiellaceae</taxon>
        <taxon>Micromonas</taxon>
    </lineage>
</organism>
<dbReference type="OMA" id="VASFMTF"/>
<feature type="transmembrane region" description="Helical" evidence="8">
    <location>
        <begin position="84"/>
        <end position="102"/>
    </location>
</feature>
<feature type="transmembrane region" description="Helical" evidence="8">
    <location>
        <begin position="271"/>
        <end position="290"/>
    </location>
</feature>
<feature type="transmembrane region" description="Helical" evidence="8">
    <location>
        <begin position="311"/>
        <end position="331"/>
    </location>
</feature>
<dbReference type="GeneID" id="8248150"/>
<evidence type="ECO:0000256" key="1">
    <source>
        <dbReference type="ARBA" id="ARBA00004429"/>
    </source>
</evidence>
<dbReference type="PANTHER" id="PTHR30574">
    <property type="entry name" value="INNER MEMBRANE PROTEIN YEDE"/>
    <property type="match status" value="1"/>
</dbReference>
<dbReference type="Proteomes" id="UP000002009">
    <property type="component" value="Chromosome 12"/>
</dbReference>
<dbReference type="OrthoDB" id="498439at2759"/>
<dbReference type="AlphaFoldDB" id="C1FJ37"/>
<dbReference type="PANTHER" id="PTHR30574:SF1">
    <property type="entry name" value="SULPHUR TRANSPORT DOMAIN-CONTAINING PROTEIN"/>
    <property type="match status" value="1"/>
</dbReference>
<evidence type="ECO:0008006" key="11">
    <source>
        <dbReference type="Google" id="ProtNLM"/>
    </source>
</evidence>
<evidence type="ECO:0000256" key="3">
    <source>
        <dbReference type="ARBA" id="ARBA00022475"/>
    </source>
</evidence>
<dbReference type="GO" id="GO:0005886">
    <property type="term" value="C:plasma membrane"/>
    <property type="evidence" value="ECO:0007669"/>
    <property type="project" value="UniProtKB-SubCell"/>
</dbReference>
<comment type="subcellular location">
    <subcellularLocation>
        <location evidence="1">Cell inner membrane</location>
        <topology evidence="1">Multi-pass membrane protein</topology>
    </subcellularLocation>
</comment>
<dbReference type="InParanoid" id="C1FJ37"/>
<evidence type="ECO:0000256" key="6">
    <source>
        <dbReference type="ARBA" id="ARBA00022989"/>
    </source>
</evidence>
<keyword evidence="6 8" id="KW-1133">Transmembrane helix</keyword>
<accession>C1FJ37</accession>
<feature type="transmembrane region" description="Helical" evidence="8">
    <location>
        <begin position="20"/>
        <end position="40"/>
    </location>
</feature>
<evidence type="ECO:0000313" key="10">
    <source>
        <dbReference type="Proteomes" id="UP000002009"/>
    </source>
</evidence>
<dbReference type="InterPro" id="IPR007272">
    <property type="entry name" value="Sulf_transp_TsuA/YedE"/>
</dbReference>
<feature type="transmembrane region" description="Helical" evidence="8">
    <location>
        <begin position="337"/>
        <end position="361"/>
    </location>
</feature>
<dbReference type="RefSeq" id="XP_002509029.1">
    <property type="nucleotide sequence ID" value="XM_002508983.1"/>
</dbReference>
<keyword evidence="3" id="KW-1003">Cell membrane</keyword>
<evidence type="ECO:0000256" key="8">
    <source>
        <dbReference type="SAM" id="Phobius"/>
    </source>
</evidence>
<feature type="transmembrane region" description="Helical" evidence="8">
    <location>
        <begin position="52"/>
        <end position="72"/>
    </location>
</feature>
<proteinExistence type="predicted"/>
<protein>
    <recommendedName>
        <fullName evidence="11">Sulphur transport domain-containing protein</fullName>
    </recommendedName>
</protein>
<keyword evidence="10" id="KW-1185">Reference proteome</keyword>
<evidence type="ECO:0000313" key="9">
    <source>
        <dbReference type="EMBL" id="ACO70287.1"/>
    </source>
</evidence>
<dbReference type="Pfam" id="PF20398">
    <property type="entry name" value="DUF6691"/>
    <property type="match status" value="1"/>
</dbReference>
<feature type="transmembrane region" description="Helical" evidence="8">
    <location>
        <begin position="232"/>
        <end position="251"/>
    </location>
</feature>
<sequence length="379" mass="37896">MSTLGATALQFTPLDALCGGMILGVAAIAKLMLTGRLLGVSASVKRPAQGEFFSWDFAFLGGLLAAGAFHVATAGPLPAEPMVGVGRALLSGALVGAGSAMGNGCTSGHGICGNARLSPRSMAYTGVFMLVGFIAATAFDTAGALNIAPVSAVAATTIPPLSALQTWLAFAVASVGAFVGLGALATSGKNTASAQGAYAVDELSGGLVSGVQSELWPPWTPAVGPRKKMVNVVADAVVGFVFGTGLIISGMTRPVKVAGFLSALHPAWDPSLALVMGGALALCAPGFYFVQKYQRAPVCSLEFGFTSNSKLDARLMAGGALFGAGWGLAGICPGPSIVALAMVPSPSVAAWVAGMVLGMVANKNLLSTRRQSSMSAASL</sequence>
<dbReference type="InterPro" id="IPR046513">
    <property type="entry name" value="DUF6691"/>
</dbReference>
<name>C1FJ37_MICCC</name>
<dbReference type="EMBL" id="CP001577">
    <property type="protein sequence ID" value="ACO70287.1"/>
    <property type="molecule type" value="Genomic_DNA"/>
</dbReference>
<keyword evidence="4" id="KW-0997">Cell inner membrane</keyword>
<keyword evidence="7 8" id="KW-0472">Membrane</keyword>
<keyword evidence="2" id="KW-0813">Transport</keyword>
<gene>
    <name evidence="9" type="ORF">MICPUN_103479</name>
</gene>